<dbReference type="EMBL" id="SJPG01000001">
    <property type="protein sequence ID" value="TWT63998.1"/>
    <property type="molecule type" value="Genomic_DNA"/>
</dbReference>
<dbReference type="OrthoDB" id="275567at2"/>
<keyword evidence="1" id="KW-0472">Membrane</keyword>
<feature type="domain" description="Type VI secretion system component TssM1 N-terminal" evidence="2">
    <location>
        <begin position="301"/>
        <end position="485"/>
    </location>
</feature>
<keyword evidence="1" id="KW-0812">Transmembrane</keyword>
<dbReference type="Proteomes" id="UP000316095">
    <property type="component" value="Unassembled WGS sequence"/>
</dbReference>
<evidence type="ECO:0000256" key="1">
    <source>
        <dbReference type="SAM" id="Phobius"/>
    </source>
</evidence>
<keyword evidence="4" id="KW-1185">Reference proteome</keyword>
<proteinExistence type="predicted"/>
<reference evidence="3 4" key="1">
    <citation type="submission" date="2019-02" db="EMBL/GenBank/DDBJ databases">
        <title>Deep-cultivation of Planctomycetes and their phenomic and genomic characterization uncovers novel biology.</title>
        <authorList>
            <person name="Wiegand S."/>
            <person name="Jogler M."/>
            <person name="Boedeker C."/>
            <person name="Pinto D."/>
            <person name="Vollmers J."/>
            <person name="Rivas-Marin E."/>
            <person name="Kohn T."/>
            <person name="Peeters S.H."/>
            <person name="Heuer A."/>
            <person name="Rast P."/>
            <person name="Oberbeckmann S."/>
            <person name="Bunk B."/>
            <person name="Jeske O."/>
            <person name="Meyerdierks A."/>
            <person name="Storesund J.E."/>
            <person name="Kallscheuer N."/>
            <person name="Luecker S."/>
            <person name="Lage O.M."/>
            <person name="Pohl T."/>
            <person name="Merkel B.J."/>
            <person name="Hornburger P."/>
            <person name="Mueller R.-W."/>
            <person name="Bruemmer F."/>
            <person name="Labrenz M."/>
            <person name="Spormann A.M."/>
            <person name="Op Den Camp H."/>
            <person name="Overmann J."/>
            <person name="Amann R."/>
            <person name="Jetten M.S.M."/>
            <person name="Mascher T."/>
            <person name="Medema M.H."/>
            <person name="Devos D.P."/>
            <person name="Kaster A.-K."/>
            <person name="Ovreas L."/>
            <person name="Rohde M."/>
            <person name="Galperin M.Y."/>
            <person name="Jogler C."/>
        </authorList>
    </citation>
    <scope>NUCLEOTIDE SEQUENCE [LARGE SCALE GENOMIC DNA]</scope>
    <source>
        <strain evidence="3 4">Pan54</strain>
    </source>
</reference>
<evidence type="ECO:0000313" key="4">
    <source>
        <dbReference type="Proteomes" id="UP000316095"/>
    </source>
</evidence>
<accession>A0A5C5XMR5</accession>
<sequence length="545" mass="61746">MSNPLSNEVASKISAPPDISQGQSWYEYLKSSIQDFFNWILNWSFASKVAWAVFGVLILIVAVFWTLLWNQNNVPWIDSLSVERFETVALVLIIPLMVYRLVGAWTTGVESQQPDIRAAWDRGMKDLKNAGISVESVPIYLVVGSSGQRLERRIMEGLESNFLVSPDGLDNYPIHWYADRNAIYLYCTDCSWTNEIADRIDNLGALHPGIDLERPADQRVGKAFSKNSLEMRMRPKSRAQANATVDLDDYDDMQNYESVSEESFEASIGTLRSDSVHIDQSATTILTAEESMHQLQRLSYVCRLIQSVRDPLCPINGILTLSPFLILERSRAEVEQYHRAMRADLLTIQQTLMLKAPVIAMFFGMEKLRGFQELTRRIGKKGAEARRFGMGFELRAAATVTELQQYSLHVTGVFEDWIYKLFCDKDALTHPGNNLLYELLSTIRTRLKSHLSNFLSLGFGHDSKEKNQDDLIRFGGCYFASTGTKPDERAFLRAVFAKLESLQEEVEWTSVAIKRQSKFSFSIIIAGALILASVVAMGAMLYFNR</sequence>
<dbReference type="AlphaFoldDB" id="A0A5C5XMR5"/>
<comment type="caution">
    <text evidence="3">The sequence shown here is derived from an EMBL/GenBank/DDBJ whole genome shotgun (WGS) entry which is preliminary data.</text>
</comment>
<protein>
    <recommendedName>
        <fullName evidence="2">Type VI secretion system component TssM1 N-terminal domain-containing protein</fullName>
    </recommendedName>
</protein>
<dbReference type="Pfam" id="PF14331">
    <property type="entry name" value="IcmF-related_N"/>
    <property type="match status" value="1"/>
</dbReference>
<keyword evidence="1" id="KW-1133">Transmembrane helix</keyword>
<feature type="transmembrane region" description="Helical" evidence="1">
    <location>
        <begin position="519"/>
        <end position="543"/>
    </location>
</feature>
<dbReference type="RefSeq" id="WP_146505754.1">
    <property type="nucleotide sequence ID" value="NZ_SJPG01000001.1"/>
</dbReference>
<evidence type="ECO:0000313" key="3">
    <source>
        <dbReference type="EMBL" id="TWT63998.1"/>
    </source>
</evidence>
<feature type="transmembrane region" description="Helical" evidence="1">
    <location>
        <begin position="88"/>
        <end position="107"/>
    </location>
</feature>
<name>A0A5C5XMR5_9PLAN</name>
<dbReference type="InterPro" id="IPR025743">
    <property type="entry name" value="TssM1_N"/>
</dbReference>
<feature type="transmembrane region" description="Helical" evidence="1">
    <location>
        <begin position="49"/>
        <end position="68"/>
    </location>
</feature>
<evidence type="ECO:0000259" key="2">
    <source>
        <dbReference type="Pfam" id="PF14331"/>
    </source>
</evidence>
<gene>
    <name evidence="3" type="ORF">Pan54_47580</name>
</gene>
<organism evidence="3 4">
    <name type="scientific">Rubinisphaera italica</name>
    <dbReference type="NCBI Taxonomy" id="2527969"/>
    <lineage>
        <taxon>Bacteria</taxon>
        <taxon>Pseudomonadati</taxon>
        <taxon>Planctomycetota</taxon>
        <taxon>Planctomycetia</taxon>
        <taxon>Planctomycetales</taxon>
        <taxon>Planctomycetaceae</taxon>
        <taxon>Rubinisphaera</taxon>
    </lineage>
</organism>